<organism evidence="3 4">
    <name type="scientific">Antarctobacter heliothermus</name>
    <dbReference type="NCBI Taxonomy" id="74033"/>
    <lineage>
        <taxon>Bacteria</taxon>
        <taxon>Pseudomonadati</taxon>
        <taxon>Pseudomonadota</taxon>
        <taxon>Alphaproteobacteria</taxon>
        <taxon>Rhodobacterales</taxon>
        <taxon>Roseobacteraceae</taxon>
        <taxon>Antarctobacter</taxon>
    </lineage>
</organism>
<evidence type="ECO:0000313" key="3">
    <source>
        <dbReference type="EMBL" id="ASP21798.1"/>
    </source>
</evidence>
<feature type="signal peptide" evidence="1">
    <location>
        <begin position="1"/>
        <end position="28"/>
    </location>
</feature>
<dbReference type="Gene3D" id="3.40.190.10">
    <property type="entry name" value="Periplasmic binding protein-like II"/>
    <property type="match status" value="2"/>
</dbReference>
<name>A0A222E716_9RHOB</name>
<dbReference type="Proteomes" id="UP000203589">
    <property type="component" value="Chromosome"/>
</dbReference>
<dbReference type="InterPro" id="IPR015168">
    <property type="entry name" value="SsuA/THI5"/>
</dbReference>
<dbReference type="AlphaFoldDB" id="A0A222E716"/>
<evidence type="ECO:0000256" key="1">
    <source>
        <dbReference type="SAM" id="SignalP"/>
    </source>
</evidence>
<dbReference type="SUPFAM" id="SSF53850">
    <property type="entry name" value="Periplasmic binding protein-like II"/>
    <property type="match status" value="1"/>
</dbReference>
<gene>
    <name evidence="3" type="ORF">ANTHELSMS3_03147</name>
</gene>
<proteinExistence type="predicted"/>
<feature type="chain" id="PRO_5012849781" evidence="1">
    <location>
        <begin position="29"/>
        <end position="335"/>
    </location>
</feature>
<dbReference type="RefSeq" id="WP_157733530.1">
    <property type="nucleotide sequence ID" value="NZ_CP022540.1"/>
</dbReference>
<evidence type="ECO:0000313" key="4">
    <source>
        <dbReference type="Proteomes" id="UP000203589"/>
    </source>
</evidence>
<dbReference type="PANTHER" id="PTHR30024">
    <property type="entry name" value="ALIPHATIC SULFONATES-BINDING PROTEIN-RELATED"/>
    <property type="match status" value="1"/>
</dbReference>
<protein>
    <submittedName>
        <fullName evidence="3">Alkanesulfonate transporter substrate-binding subunit</fullName>
    </submittedName>
</protein>
<feature type="domain" description="SsuA/THI5-like" evidence="2">
    <location>
        <begin position="40"/>
        <end position="253"/>
    </location>
</feature>
<dbReference type="KEGG" id="aht:ANTHELSMS3_03147"/>
<sequence length="335" mass="35384">MLNIRGYVMGGVSAVLSTAFLVGGAANAEEIEISNYGVSTSSMPYAVALGAGFFEEEGLDITGIRTSPGGAATIRNLLAGDLPFGEAGLTATLAAIRGGAGIKVIGTTGNTVAEIGWAVMPDSPIQSIEDLKGATVSYTNPNSTTQALALMLIQAAGLEQDDVELLSTGGVGPGLAALEHGQVDVAPITEPNYSREPDKYRILAWAPDVLPPLVSVLALTTDEVIAERPEFLKSVMRARQKAVQLMNDNPAEAAKHVAEPFKITPETAEALIRRLQTPTGPDQVRHWSEGAIYLTSMTNLADAQILLGVDYSDIDWDAIIDDSFMPEDQKGLYDQ</sequence>
<dbReference type="OrthoDB" id="7374754at2"/>
<keyword evidence="1" id="KW-0732">Signal</keyword>
<accession>A0A222E716</accession>
<keyword evidence="4" id="KW-1185">Reference proteome</keyword>
<dbReference type="Pfam" id="PF09084">
    <property type="entry name" value="NMT1"/>
    <property type="match status" value="1"/>
</dbReference>
<dbReference type="EMBL" id="CP022540">
    <property type="protein sequence ID" value="ASP21798.1"/>
    <property type="molecule type" value="Genomic_DNA"/>
</dbReference>
<reference evidence="3 4" key="1">
    <citation type="submission" date="2017-07" db="EMBL/GenBank/DDBJ databases">
        <title>Genome Sequence of Antarctobacter heliothermus Strain SMS3 Isolated from a culture of the Diatom Skeletonema marinoi.</title>
        <authorList>
            <person name="Topel M."/>
            <person name="Pinder M.I.M."/>
            <person name="Johansson O.N."/>
            <person name="Kourtchenko O."/>
            <person name="Godhe A."/>
            <person name="Clarke A.K."/>
        </authorList>
    </citation>
    <scope>NUCLEOTIDE SEQUENCE [LARGE SCALE GENOMIC DNA]</scope>
    <source>
        <strain evidence="3 4">SMS3</strain>
    </source>
</reference>
<evidence type="ECO:0000259" key="2">
    <source>
        <dbReference type="Pfam" id="PF09084"/>
    </source>
</evidence>